<sequence length="429" mass="46097">METIQKYREYVCTSFVAAVEPVVVERASGATVVDTSGREYIDCFAGIAVTNAGHCHPKVVAAAKAQADKLVHAASYVYHVPVVADLAERLAQITPGALKKTFFGNSGAEGIETALRMAKAYTGRNEFIALTHSFHGRTVGTLSVTGNMLRKKRGGPYLPGVAFAPAPYLYRNPFGTDDPEVLAQRCADMVEWAIKYQTSGNVAAFIAEPVLGEGGIIVPPANYFRYVKEVLDRYGILFIVDEVQSGFGRTGKLFAIEHYGVEPDIMVMAKGIADGFPLSACIARAEIADAFQPGEHLSTFGGNPVSCAAALANIEVMLEEDLPGQAARKGEQALAQLRELAAEHELIGDVRGLGLMIGVELVSDRRTKQPAAKQAAALRAYCREHGVLIGVGGQEGNVVRFQPPLTITWEQLERALTVFADGLRTVSRS</sequence>
<dbReference type="GO" id="GO:0008453">
    <property type="term" value="F:alanine-glyoxylate transaminase activity"/>
    <property type="evidence" value="ECO:0007669"/>
    <property type="project" value="UniProtKB-EC"/>
</dbReference>
<comment type="similarity">
    <text evidence="2 9">Belongs to the class-III pyridoxal-phosphate-dependent aminotransferase family.</text>
</comment>
<dbReference type="RefSeq" id="WP_012642705.1">
    <property type="nucleotide sequence ID" value="NC_011961.1"/>
</dbReference>
<dbReference type="KEGG" id="tro:trd_A0362"/>
<evidence type="ECO:0000256" key="1">
    <source>
        <dbReference type="ARBA" id="ARBA00001933"/>
    </source>
</evidence>
<evidence type="ECO:0000256" key="2">
    <source>
        <dbReference type="ARBA" id="ARBA00008954"/>
    </source>
</evidence>
<dbReference type="EC" id="2.6.1.44" evidence="4"/>
<dbReference type="Gene3D" id="3.40.640.10">
    <property type="entry name" value="Type I PLP-dependent aspartate aminotransferase-like (Major domain)"/>
    <property type="match status" value="1"/>
</dbReference>
<evidence type="ECO:0000256" key="3">
    <source>
        <dbReference type="ARBA" id="ARBA00011881"/>
    </source>
</evidence>
<reference evidence="10 11" key="1">
    <citation type="journal article" date="2009" name="PLoS ONE">
        <title>Complete genome sequence of the aerobic CO-oxidizing thermophile Thermomicrobium roseum.</title>
        <authorList>
            <person name="Wu D."/>
            <person name="Raymond J."/>
            <person name="Wu M."/>
            <person name="Chatterji S."/>
            <person name="Ren Q."/>
            <person name="Graham J.E."/>
            <person name="Bryant D.A."/>
            <person name="Robb F."/>
            <person name="Colman A."/>
            <person name="Tallon L.J."/>
            <person name="Badger J.H."/>
            <person name="Madupu R."/>
            <person name="Ward N.L."/>
            <person name="Eisen J.A."/>
        </authorList>
    </citation>
    <scope>NUCLEOTIDE SEQUENCE [LARGE SCALE GENOMIC DNA]</scope>
    <source>
        <strain evidence="11">ATCC 27502 / DSM 5159 / P-2</strain>
        <plasmid evidence="10">unnamed</plasmid>
    </source>
</reference>
<evidence type="ECO:0000256" key="5">
    <source>
        <dbReference type="ARBA" id="ARBA00022576"/>
    </source>
</evidence>
<keyword evidence="5 10" id="KW-0032">Aminotransferase</keyword>
<organism evidence="10 11">
    <name type="scientific">Thermomicrobium roseum (strain ATCC 27502 / DSM 5159 / P-2)</name>
    <dbReference type="NCBI Taxonomy" id="309801"/>
    <lineage>
        <taxon>Bacteria</taxon>
        <taxon>Pseudomonadati</taxon>
        <taxon>Thermomicrobiota</taxon>
        <taxon>Thermomicrobia</taxon>
        <taxon>Thermomicrobiales</taxon>
        <taxon>Thermomicrobiaceae</taxon>
        <taxon>Thermomicrobium</taxon>
    </lineage>
</organism>
<comment type="cofactor">
    <cofactor evidence="1">
        <name>pyridoxal 5'-phosphate</name>
        <dbReference type="ChEBI" id="CHEBI:597326"/>
    </cofactor>
</comment>
<dbReference type="SUPFAM" id="SSF53383">
    <property type="entry name" value="PLP-dependent transferases"/>
    <property type="match status" value="1"/>
</dbReference>
<keyword evidence="7 9" id="KW-0663">Pyridoxal phosphate</keyword>
<dbReference type="Pfam" id="PF00202">
    <property type="entry name" value="Aminotran_3"/>
    <property type="match status" value="1"/>
</dbReference>
<dbReference type="FunFam" id="3.40.640.10:FF:000013">
    <property type="entry name" value="4-aminobutyrate aminotransferase"/>
    <property type="match status" value="1"/>
</dbReference>
<evidence type="ECO:0000313" key="11">
    <source>
        <dbReference type="Proteomes" id="UP000000447"/>
    </source>
</evidence>
<dbReference type="AlphaFoldDB" id="B9L3J8"/>
<dbReference type="InterPro" id="IPR049704">
    <property type="entry name" value="Aminotrans_3_PPA_site"/>
</dbReference>
<dbReference type="PANTHER" id="PTHR45688:SF3">
    <property type="entry name" value="ALANINE--GLYOXYLATE AMINOTRANSFERASE 2, MITOCHONDRIAL"/>
    <property type="match status" value="1"/>
</dbReference>
<dbReference type="EMBL" id="CP001276">
    <property type="protein sequence ID" value="ACM06718.1"/>
    <property type="molecule type" value="Genomic_DNA"/>
</dbReference>
<evidence type="ECO:0000256" key="6">
    <source>
        <dbReference type="ARBA" id="ARBA00022679"/>
    </source>
</evidence>
<dbReference type="GO" id="GO:0030170">
    <property type="term" value="F:pyridoxal phosphate binding"/>
    <property type="evidence" value="ECO:0007669"/>
    <property type="project" value="InterPro"/>
</dbReference>
<dbReference type="CDD" id="cd00610">
    <property type="entry name" value="OAT_like"/>
    <property type="match status" value="1"/>
</dbReference>
<evidence type="ECO:0000256" key="8">
    <source>
        <dbReference type="ARBA" id="ARBA00022946"/>
    </source>
</evidence>
<geneLocation type="plasmid" evidence="11">
    <name>Tros</name>
</geneLocation>
<dbReference type="HOGENOM" id="CLU_016922_10_0_0"/>
<dbReference type="InterPro" id="IPR015424">
    <property type="entry name" value="PyrdxlP-dep_Trfase"/>
</dbReference>
<evidence type="ECO:0000256" key="7">
    <source>
        <dbReference type="ARBA" id="ARBA00022898"/>
    </source>
</evidence>
<keyword evidence="8" id="KW-0809">Transit peptide</keyword>
<keyword evidence="6 10" id="KW-0808">Transferase</keyword>
<dbReference type="PANTHER" id="PTHR45688">
    <property type="match status" value="1"/>
</dbReference>
<dbReference type="eggNOG" id="COG0160">
    <property type="taxonomic scope" value="Bacteria"/>
</dbReference>
<dbReference type="InterPro" id="IPR015421">
    <property type="entry name" value="PyrdxlP-dep_Trfase_major"/>
</dbReference>
<keyword evidence="11" id="KW-1185">Reference proteome</keyword>
<comment type="subunit">
    <text evidence="3">Homotetramer.</text>
</comment>
<dbReference type="Gene3D" id="3.90.1150.10">
    <property type="entry name" value="Aspartate Aminotransferase, domain 1"/>
    <property type="match status" value="1"/>
</dbReference>
<name>B9L3J8_THERP</name>
<accession>B9L3J8</accession>
<dbReference type="OrthoDB" id="9807885at2"/>
<gene>
    <name evidence="10" type="ordered locus">trd_A0362</name>
</gene>
<evidence type="ECO:0000313" key="10">
    <source>
        <dbReference type="EMBL" id="ACM06718.1"/>
    </source>
</evidence>
<protein>
    <recommendedName>
        <fullName evidence="4">alanine--glyoxylate transaminase</fullName>
        <ecNumber evidence="4">2.6.1.44</ecNumber>
    </recommendedName>
</protein>
<dbReference type="InterPro" id="IPR015422">
    <property type="entry name" value="PyrdxlP-dep_Trfase_small"/>
</dbReference>
<dbReference type="Proteomes" id="UP000000447">
    <property type="component" value="Plasmid unnamed"/>
</dbReference>
<keyword evidence="10" id="KW-0614">Plasmid</keyword>
<proteinExistence type="inferred from homology"/>
<evidence type="ECO:0000256" key="4">
    <source>
        <dbReference type="ARBA" id="ARBA00013049"/>
    </source>
</evidence>
<dbReference type="InterPro" id="IPR005814">
    <property type="entry name" value="Aminotrans_3"/>
</dbReference>
<dbReference type="PROSITE" id="PS00600">
    <property type="entry name" value="AA_TRANSFER_CLASS_3"/>
    <property type="match status" value="1"/>
</dbReference>
<evidence type="ECO:0000256" key="9">
    <source>
        <dbReference type="RuleBase" id="RU003560"/>
    </source>
</evidence>
<dbReference type="PIRSF" id="PIRSF000521">
    <property type="entry name" value="Transaminase_4ab_Lys_Orn"/>
    <property type="match status" value="1"/>
</dbReference>